<evidence type="ECO:0000313" key="1">
    <source>
        <dbReference type="EMBL" id="RKF65333.1"/>
    </source>
</evidence>
<reference evidence="1 2" key="1">
    <citation type="journal article" date="2018" name="BMC Genomics">
        <title>Comparative genome analyses reveal sequence features reflecting distinct modes of host-adaptation between dicot and monocot powdery mildew.</title>
        <authorList>
            <person name="Wu Y."/>
            <person name="Ma X."/>
            <person name="Pan Z."/>
            <person name="Kale S.D."/>
            <person name="Song Y."/>
            <person name="King H."/>
            <person name="Zhang Q."/>
            <person name="Presley C."/>
            <person name="Deng X."/>
            <person name="Wei C.I."/>
            <person name="Xiao S."/>
        </authorList>
    </citation>
    <scope>NUCLEOTIDE SEQUENCE [LARGE SCALE GENOMIC DNA]</scope>
    <source>
        <strain evidence="1">UMSG2</strain>
    </source>
</reference>
<organism evidence="1 2">
    <name type="scientific">Erysiphe neolycopersici</name>
    <dbReference type="NCBI Taxonomy" id="212602"/>
    <lineage>
        <taxon>Eukaryota</taxon>
        <taxon>Fungi</taxon>
        <taxon>Dikarya</taxon>
        <taxon>Ascomycota</taxon>
        <taxon>Pezizomycotina</taxon>
        <taxon>Leotiomycetes</taxon>
        <taxon>Erysiphales</taxon>
        <taxon>Erysiphaceae</taxon>
        <taxon>Erysiphe</taxon>
    </lineage>
</organism>
<dbReference type="AlphaFoldDB" id="A0A420I6J3"/>
<accession>A0A420I6J3</accession>
<gene>
    <name evidence="1" type="ORF">OnM2_009030</name>
</gene>
<dbReference type="OrthoDB" id="5153223at2759"/>
<name>A0A420I6J3_9PEZI</name>
<dbReference type="Proteomes" id="UP000286134">
    <property type="component" value="Unassembled WGS sequence"/>
</dbReference>
<evidence type="ECO:0000313" key="2">
    <source>
        <dbReference type="Proteomes" id="UP000286134"/>
    </source>
</evidence>
<comment type="caution">
    <text evidence="1">The sequence shown here is derived from an EMBL/GenBank/DDBJ whole genome shotgun (WGS) entry which is preliminary data.</text>
</comment>
<proteinExistence type="predicted"/>
<dbReference type="EMBL" id="MCFK01000983">
    <property type="protein sequence ID" value="RKF65333.1"/>
    <property type="molecule type" value="Genomic_DNA"/>
</dbReference>
<protein>
    <submittedName>
        <fullName evidence="1">Uncharacterized protein</fullName>
    </submittedName>
</protein>
<feature type="non-terminal residue" evidence="1">
    <location>
        <position position="153"/>
    </location>
</feature>
<sequence>MEKVDAEVAGNWVENTGATLGPGILNLVCRDRVLRLLYTYQDLNATESEHIEATDLFEHKVKLKEGIEPWIRSNQKRWLVGQEYWLQKTDREGLRRGMYDGTIFTNSKLSSWNAQPVLVLKDKIDPGPRDEMRVTFNYRDIEENLLGFFLELM</sequence>
<keyword evidence="2" id="KW-1185">Reference proteome</keyword>